<comment type="caution">
    <text evidence="1">The sequence shown here is derived from an EMBL/GenBank/DDBJ whole genome shotgun (WGS) entry which is preliminary data.</text>
</comment>
<evidence type="ECO:0000313" key="1">
    <source>
        <dbReference type="EMBL" id="KAA8882139.1"/>
    </source>
</evidence>
<proteinExistence type="predicted"/>
<keyword evidence="2" id="KW-1185">Reference proteome</keyword>
<dbReference type="AlphaFoldDB" id="A0A5N0E1E3"/>
<dbReference type="EMBL" id="VXLC01000029">
    <property type="protein sequence ID" value="KAA8882139.1"/>
    <property type="molecule type" value="Genomic_DNA"/>
</dbReference>
<protein>
    <recommendedName>
        <fullName evidence="3">Recombinase family protein</fullName>
    </recommendedName>
</protein>
<organism evidence="1 2">
    <name type="scientific">Nocardia colli</name>
    <dbReference type="NCBI Taxonomy" id="2545717"/>
    <lineage>
        <taxon>Bacteria</taxon>
        <taxon>Bacillati</taxon>
        <taxon>Actinomycetota</taxon>
        <taxon>Actinomycetes</taxon>
        <taxon>Mycobacteriales</taxon>
        <taxon>Nocardiaceae</taxon>
        <taxon>Nocardia</taxon>
    </lineage>
</organism>
<reference evidence="1 2" key="1">
    <citation type="submission" date="2019-09" db="EMBL/GenBank/DDBJ databases">
        <authorList>
            <person name="Wang X."/>
        </authorList>
    </citation>
    <scope>NUCLEOTIDE SEQUENCE [LARGE SCALE GENOMIC DNA]</scope>
    <source>
        <strain evidence="1 2">CICC 11023</strain>
    </source>
</reference>
<name>A0A5N0E1E3_9NOCA</name>
<gene>
    <name evidence="1" type="ORF">F3087_39520</name>
</gene>
<dbReference type="OrthoDB" id="4559413at2"/>
<evidence type="ECO:0000313" key="2">
    <source>
        <dbReference type="Proteomes" id="UP000323876"/>
    </source>
</evidence>
<accession>A0A5N0E1E3</accession>
<evidence type="ECO:0008006" key="3">
    <source>
        <dbReference type="Google" id="ProtNLM"/>
    </source>
</evidence>
<sequence>MRQRPTAIGYLRRDVSGTSQPWHETQIRSLAKRLGYELAKTVVFGPDTDSPVDRLLNVVRSVGAEAVVVPSAEHFGGKVPERVVRVCDVITVSPQYTYARSYASPFLGDGA</sequence>
<dbReference type="Proteomes" id="UP000323876">
    <property type="component" value="Unassembled WGS sequence"/>
</dbReference>